<evidence type="ECO:0000256" key="4">
    <source>
        <dbReference type="ARBA" id="ARBA00022723"/>
    </source>
</evidence>
<comment type="similarity">
    <text evidence="2">Belongs to the SHI protein family.</text>
</comment>
<keyword evidence="10" id="KW-0927">Auxin signaling pathway</keyword>
<evidence type="ECO:0000256" key="7">
    <source>
        <dbReference type="ARBA" id="ARBA00023125"/>
    </source>
</evidence>
<dbReference type="GO" id="GO:0005634">
    <property type="term" value="C:nucleus"/>
    <property type="evidence" value="ECO:0007669"/>
    <property type="project" value="UniProtKB-SubCell"/>
</dbReference>
<dbReference type="Proteomes" id="UP001346149">
    <property type="component" value="Unassembled WGS sequence"/>
</dbReference>
<name>A0AAN7RCT0_TRANT</name>
<feature type="region of interest" description="Disordered" evidence="11">
    <location>
        <begin position="295"/>
        <end position="317"/>
    </location>
</feature>
<dbReference type="EMBL" id="JAXQNO010000007">
    <property type="protein sequence ID" value="KAK4794253.1"/>
    <property type="molecule type" value="Genomic_DNA"/>
</dbReference>
<keyword evidence="3" id="KW-0217">Developmental protein</keyword>
<evidence type="ECO:0000256" key="11">
    <source>
        <dbReference type="SAM" id="MobiDB-lite"/>
    </source>
</evidence>
<evidence type="ECO:0000256" key="5">
    <source>
        <dbReference type="ARBA" id="ARBA00022833"/>
    </source>
</evidence>
<evidence type="ECO:0000256" key="8">
    <source>
        <dbReference type="ARBA" id="ARBA00023159"/>
    </source>
</evidence>
<evidence type="ECO:0000256" key="2">
    <source>
        <dbReference type="ARBA" id="ARBA00006911"/>
    </source>
</evidence>
<evidence type="ECO:0000256" key="6">
    <source>
        <dbReference type="ARBA" id="ARBA00023070"/>
    </source>
</evidence>
<dbReference type="NCBIfam" id="TIGR01624">
    <property type="entry name" value="LRP1_Cterm"/>
    <property type="match status" value="1"/>
</dbReference>
<evidence type="ECO:0000256" key="3">
    <source>
        <dbReference type="ARBA" id="ARBA00022473"/>
    </source>
</evidence>
<dbReference type="NCBIfam" id="TIGR01623">
    <property type="entry name" value="put_zinc_LRP1"/>
    <property type="match status" value="1"/>
</dbReference>
<dbReference type="PANTHER" id="PTHR31604:SF28">
    <property type="entry name" value="PROTEIN SHI RELATED SEQUENCE 6"/>
    <property type="match status" value="1"/>
</dbReference>
<dbReference type="GO" id="GO:0045893">
    <property type="term" value="P:positive regulation of DNA-templated transcription"/>
    <property type="evidence" value="ECO:0007669"/>
    <property type="project" value="TreeGrafter"/>
</dbReference>
<evidence type="ECO:0000313" key="12">
    <source>
        <dbReference type="EMBL" id="KAK4794253.1"/>
    </source>
</evidence>
<dbReference type="GO" id="GO:0003677">
    <property type="term" value="F:DNA binding"/>
    <property type="evidence" value="ECO:0007669"/>
    <property type="project" value="UniProtKB-KW"/>
</dbReference>
<keyword evidence="8" id="KW-0010">Activator</keyword>
<dbReference type="GO" id="GO:0009851">
    <property type="term" value="P:auxin biosynthetic process"/>
    <property type="evidence" value="ECO:0007669"/>
    <property type="project" value="UniProtKB-KW"/>
</dbReference>
<keyword evidence="7" id="KW-0238">DNA-binding</keyword>
<dbReference type="GO" id="GO:0046872">
    <property type="term" value="F:metal ion binding"/>
    <property type="evidence" value="ECO:0007669"/>
    <property type="project" value="UniProtKB-KW"/>
</dbReference>
<proteinExistence type="inferred from homology"/>
<dbReference type="GO" id="GO:0003700">
    <property type="term" value="F:DNA-binding transcription factor activity"/>
    <property type="evidence" value="ECO:0007669"/>
    <property type="project" value="InterPro"/>
</dbReference>
<comment type="caution">
    <text evidence="12">The sequence shown here is derived from an EMBL/GenBank/DDBJ whole genome shotgun (WGS) entry which is preliminary data.</text>
</comment>
<dbReference type="InterPro" id="IPR007818">
    <property type="entry name" value="SHI"/>
</dbReference>
<keyword evidence="13" id="KW-1185">Reference proteome</keyword>
<accession>A0AAN7RCT0</accession>
<evidence type="ECO:0000313" key="13">
    <source>
        <dbReference type="Proteomes" id="UP001346149"/>
    </source>
</evidence>
<keyword evidence="9" id="KW-0539">Nucleus</keyword>
<keyword evidence="6" id="KW-0073">Auxin biosynthesis</keyword>
<dbReference type="InterPro" id="IPR006510">
    <property type="entry name" value="Znf_LRP1"/>
</dbReference>
<reference evidence="12 13" key="1">
    <citation type="journal article" date="2023" name="Hortic Res">
        <title>Pangenome of water caltrop reveals structural variations and asymmetric subgenome divergence after allopolyploidization.</title>
        <authorList>
            <person name="Zhang X."/>
            <person name="Chen Y."/>
            <person name="Wang L."/>
            <person name="Yuan Y."/>
            <person name="Fang M."/>
            <person name="Shi L."/>
            <person name="Lu R."/>
            <person name="Comes H.P."/>
            <person name="Ma Y."/>
            <person name="Chen Y."/>
            <person name="Huang G."/>
            <person name="Zhou Y."/>
            <person name="Zheng Z."/>
            <person name="Qiu Y."/>
        </authorList>
    </citation>
    <scope>NUCLEOTIDE SEQUENCE [LARGE SCALE GENOMIC DNA]</scope>
    <source>
        <strain evidence="12">F231</strain>
    </source>
</reference>
<keyword evidence="4" id="KW-0479">Metal-binding</keyword>
<protein>
    <submittedName>
        <fullName evidence="12">Uncharacterized protein</fullName>
    </submittedName>
</protein>
<comment type="subcellular location">
    <subcellularLocation>
        <location evidence="1">Nucleus</location>
    </subcellularLocation>
</comment>
<evidence type="ECO:0000256" key="1">
    <source>
        <dbReference type="ARBA" id="ARBA00004123"/>
    </source>
</evidence>
<dbReference type="PANTHER" id="PTHR31604">
    <property type="entry name" value="PROTEIN LATERAL ROOT PRIMORDIUM 1"/>
    <property type="match status" value="1"/>
</dbReference>
<dbReference type="AlphaFoldDB" id="A0AAN7RCT0"/>
<evidence type="ECO:0000256" key="9">
    <source>
        <dbReference type="ARBA" id="ARBA00023242"/>
    </source>
</evidence>
<feature type="region of interest" description="Disordered" evidence="11">
    <location>
        <begin position="332"/>
        <end position="355"/>
    </location>
</feature>
<sequence>MAATHRLFNYAPATASAAIHTATTDHLNMLGLRDVVFISPQQQAQPILPSSATAALGVGVSIFPLLAATPCVEIASAADPPQPPSNLAVAKDNIPVGIEIERLTNAGGNGGGGGSSGLRACRDCGNRAKKECSYRRCRTCCKSRGYDCATHVKSTWVPAAQRRERQVAMVGISFAGAGGCSSRSSSGATAKKQRIENASSASNSANLRSFSSSPFRQEASFKQSLPGQVRAPAVFRCIRVTAISDNAAEFAYLATVSISGHIFKGFLYDHGTNTKNGSSSIACISELRLEEGTASLRNRGSSPPPPPPLPIASSDAFTTPGDRRLLGDLQVRNDIGNAEQASKQRRAEISATGLE</sequence>
<dbReference type="InterPro" id="IPR006511">
    <property type="entry name" value="SHI_C"/>
</dbReference>
<evidence type="ECO:0000256" key="10">
    <source>
        <dbReference type="ARBA" id="ARBA00023294"/>
    </source>
</evidence>
<organism evidence="12 13">
    <name type="scientific">Trapa natans</name>
    <name type="common">Water chestnut</name>
    <dbReference type="NCBI Taxonomy" id="22666"/>
    <lineage>
        <taxon>Eukaryota</taxon>
        <taxon>Viridiplantae</taxon>
        <taxon>Streptophyta</taxon>
        <taxon>Embryophyta</taxon>
        <taxon>Tracheophyta</taxon>
        <taxon>Spermatophyta</taxon>
        <taxon>Magnoliopsida</taxon>
        <taxon>eudicotyledons</taxon>
        <taxon>Gunneridae</taxon>
        <taxon>Pentapetalae</taxon>
        <taxon>rosids</taxon>
        <taxon>malvids</taxon>
        <taxon>Myrtales</taxon>
        <taxon>Lythraceae</taxon>
        <taxon>Trapa</taxon>
    </lineage>
</organism>
<dbReference type="GO" id="GO:0009734">
    <property type="term" value="P:auxin-activated signaling pathway"/>
    <property type="evidence" value="ECO:0007669"/>
    <property type="project" value="UniProtKB-KW"/>
</dbReference>
<keyword evidence="5" id="KW-0862">Zinc</keyword>
<gene>
    <name evidence="12" type="ORF">SAY86_012247</name>
</gene>
<dbReference type="Pfam" id="PF05142">
    <property type="entry name" value="DUF702"/>
    <property type="match status" value="1"/>
</dbReference>